<dbReference type="OrthoDB" id="3352270at2759"/>
<name>A0A0H2RDK1_9AGAM</name>
<feature type="compositionally biased region" description="Acidic residues" evidence="1">
    <location>
        <begin position="67"/>
        <end position="77"/>
    </location>
</feature>
<feature type="compositionally biased region" description="Acidic residues" evidence="1">
    <location>
        <begin position="93"/>
        <end position="113"/>
    </location>
</feature>
<organism evidence="2 3">
    <name type="scientific">Schizopora paradoxa</name>
    <dbReference type="NCBI Taxonomy" id="27342"/>
    <lineage>
        <taxon>Eukaryota</taxon>
        <taxon>Fungi</taxon>
        <taxon>Dikarya</taxon>
        <taxon>Basidiomycota</taxon>
        <taxon>Agaricomycotina</taxon>
        <taxon>Agaricomycetes</taxon>
        <taxon>Hymenochaetales</taxon>
        <taxon>Schizoporaceae</taxon>
        <taxon>Schizopora</taxon>
    </lineage>
</organism>
<dbReference type="SUPFAM" id="SSF52047">
    <property type="entry name" value="RNI-like"/>
    <property type="match status" value="1"/>
</dbReference>
<feature type="compositionally biased region" description="Low complexity" evidence="1">
    <location>
        <begin position="596"/>
        <end position="628"/>
    </location>
</feature>
<dbReference type="InterPro" id="IPR032675">
    <property type="entry name" value="LRR_dom_sf"/>
</dbReference>
<evidence type="ECO:0000313" key="3">
    <source>
        <dbReference type="Proteomes" id="UP000053477"/>
    </source>
</evidence>
<dbReference type="InParanoid" id="A0A0H2RDK1"/>
<feature type="compositionally biased region" description="Acidic residues" evidence="1">
    <location>
        <begin position="730"/>
        <end position="772"/>
    </location>
</feature>
<dbReference type="Gene3D" id="3.80.10.10">
    <property type="entry name" value="Ribonuclease Inhibitor"/>
    <property type="match status" value="1"/>
</dbReference>
<proteinExistence type="predicted"/>
<keyword evidence="3" id="KW-1185">Reference proteome</keyword>
<dbReference type="Proteomes" id="UP000053477">
    <property type="component" value="Unassembled WGS sequence"/>
</dbReference>
<feature type="region of interest" description="Disordered" evidence="1">
    <location>
        <begin position="596"/>
        <end position="638"/>
    </location>
</feature>
<feature type="region of interest" description="Disordered" evidence="1">
    <location>
        <begin position="1"/>
        <end position="43"/>
    </location>
</feature>
<sequence>MRPTSQAARSARLNVLKPGTSSSDEPPTSTSTKNPRYIPPADGRCVINRLPPEVLAHAFELGTRAEWEEEGEEEDEIAERFGGTVSSRKIQEDDGDEDYEDIDEDEEEKDEGDAWSTWLGKGKGEKDLEDDDAVGDHAPFPVLVSHVCQHWRRVALDTPQLWTHIGVDETSHIEEVEEWISRAKACPLDIDIDIDDGGSDDDYDAEKTTLARACALSILEYGGQLDDEQRECFNPVNILFDSLCLLIPHMKQWQKICLQTTSFPAILAALFQIAVHDRANASAPLLETLWLSCTDDYMDPRVYNAMVTHYGEQAFRLFGCRVPCLRDVSLWGVPIAYELLIPNPNPPLPTSSTLSSSPAHQYHNLQELELAYMQQPELRPSYNELSAVLRGAPHLNRLKISDACFTKESPEQHVAPVRLPSLRHLELSDPAQQADVLELIRLLHPPALETLYLAFEDEDYSDAIRLLATQPMVAATTESDAARMSTTPGEVPDGGGGELILTSVRELKLAGVMCGGDALQLLYRNAPRVRSLFLNMSALTLEAATKLCLPWDAPQVLLGAGEDVVGAEDVGPHQAWQAANGIAFTATDLMGVGGQEQQVAEGQAATTNGSGTAANPNTDNPPVDASSSAPPPISKDNIPLPELTELTVSGMSGVDLVALVLMRKEMRVPIKVLRVDRRDAGPGLGPNAKSSGVFGTLGGADDDGEMITEQIWSFLRKTIAKVEFVRVDTEDSDDEDGEDTDDEDGMEIDGFELDGTDEDEDVDDVDDDDFGVDADMQLPGGLQDALYAAGLLDGPEPEDNEGWEDVDDGEDVEDIEE</sequence>
<feature type="region of interest" description="Disordered" evidence="1">
    <location>
        <begin position="477"/>
        <end position="496"/>
    </location>
</feature>
<feature type="region of interest" description="Disordered" evidence="1">
    <location>
        <begin position="65"/>
        <end position="132"/>
    </location>
</feature>
<evidence type="ECO:0000313" key="2">
    <source>
        <dbReference type="EMBL" id="KLO09900.1"/>
    </source>
</evidence>
<dbReference type="PANTHER" id="PTHR38926">
    <property type="entry name" value="F-BOX DOMAIN CONTAINING PROTEIN, EXPRESSED"/>
    <property type="match status" value="1"/>
</dbReference>
<gene>
    <name evidence="2" type="ORF">SCHPADRAFT_999922</name>
</gene>
<dbReference type="STRING" id="27342.A0A0H2RDK1"/>
<dbReference type="AlphaFoldDB" id="A0A0H2RDK1"/>
<protein>
    <submittedName>
        <fullName evidence="2">Uncharacterized protein</fullName>
    </submittedName>
</protein>
<feature type="compositionally biased region" description="Low complexity" evidence="1">
    <location>
        <begin position="18"/>
        <end position="32"/>
    </location>
</feature>
<evidence type="ECO:0000256" key="1">
    <source>
        <dbReference type="SAM" id="MobiDB-lite"/>
    </source>
</evidence>
<accession>A0A0H2RDK1</accession>
<reference evidence="2 3" key="1">
    <citation type="submission" date="2015-04" db="EMBL/GenBank/DDBJ databases">
        <title>Complete genome sequence of Schizopora paradoxa KUC8140, a cosmopolitan wood degrader in East Asia.</title>
        <authorList>
            <consortium name="DOE Joint Genome Institute"/>
            <person name="Min B."/>
            <person name="Park H."/>
            <person name="Jang Y."/>
            <person name="Kim J.-J."/>
            <person name="Kim K.H."/>
            <person name="Pangilinan J."/>
            <person name="Lipzen A."/>
            <person name="Riley R."/>
            <person name="Grigoriev I.V."/>
            <person name="Spatafora J.W."/>
            <person name="Choi I.-G."/>
        </authorList>
    </citation>
    <scope>NUCLEOTIDE SEQUENCE [LARGE SCALE GENOMIC DNA]</scope>
    <source>
        <strain evidence="2 3">KUC8140</strain>
    </source>
</reference>
<dbReference type="PANTHER" id="PTHR38926:SF5">
    <property type="entry name" value="F-BOX AND LEUCINE-RICH REPEAT PROTEIN 6"/>
    <property type="match status" value="1"/>
</dbReference>
<feature type="compositionally biased region" description="Acidic residues" evidence="1">
    <location>
        <begin position="795"/>
        <end position="817"/>
    </location>
</feature>
<feature type="region of interest" description="Disordered" evidence="1">
    <location>
        <begin position="728"/>
        <end position="817"/>
    </location>
</feature>
<dbReference type="EMBL" id="KQ086041">
    <property type="protein sequence ID" value="KLO09900.1"/>
    <property type="molecule type" value="Genomic_DNA"/>
</dbReference>
<feature type="compositionally biased region" description="Polar residues" evidence="1">
    <location>
        <begin position="477"/>
        <end position="488"/>
    </location>
</feature>